<dbReference type="PANTHER" id="PTHR10819:SF3">
    <property type="entry name" value="PHOSPHOTRIESTERASE-RELATED PROTEIN"/>
    <property type="match status" value="1"/>
</dbReference>
<evidence type="ECO:0000256" key="3">
    <source>
        <dbReference type="ARBA" id="ARBA00022801"/>
    </source>
</evidence>
<dbReference type="EMBL" id="KQ241953">
    <property type="protein sequence ID" value="KNC82163.1"/>
    <property type="molecule type" value="Genomic_DNA"/>
</dbReference>
<dbReference type="GO" id="GO:0008270">
    <property type="term" value="F:zinc ion binding"/>
    <property type="evidence" value="ECO:0007669"/>
    <property type="project" value="InterPro"/>
</dbReference>
<dbReference type="GO" id="GO:0016787">
    <property type="term" value="F:hydrolase activity"/>
    <property type="evidence" value="ECO:0007669"/>
    <property type="project" value="UniProtKB-KW"/>
</dbReference>
<evidence type="ECO:0000313" key="6">
    <source>
        <dbReference type="Proteomes" id="UP000054560"/>
    </source>
</evidence>
<accession>A0A0L0G1U9</accession>
<protein>
    <submittedName>
        <fullName evidence="5">Uncharacterized protein</fullName>
    </submittedName>
</protein>
<dbReference type="GeneID" id="25906048"/>
<dbReference type="AlphaFoldDB" id="A0A0L0G1U9"/>
<comment type="caution">
    <text evidence="4">Lacks conserved residue(s) required for the propagation of feature annotation.</text>
</comment>
<dbReference type="OrthoDB" id="9998343at2759"/>
<reference evidence="5 6" key="1">
    <citation type="submission" date="2011-02" db="EMBL/GenBank/DDBJ databases">
        <title>The Genome Sequence of Sphaeroforma arctica JP610.</title>
        <authorList>
            <consortium name="The Broad Institute Genome Sequencing Platform"/>
            <person name="Russ C."/>
            <person name="Cuomo C."/>
            <person name="Young S.K."/>
            <person name="Zeng Q."/>
            <person name="Gargeya S."/>
            <person name="Alvarado L."/>
            <person name="Berlin A."/>
            <person name="Chapman S.B."/>
            <person name="Chen Z."/>
            <person name="Freedman E."/>
            <person name="Gellesch M."/>
            <person name="Goldberg J."/>
            <person name="Griggs A."/>
            <person name="Gujja S."/>
            <person name="Heilman E."/>
            <person name="Heiman D."/>
            <person name="Howarth C."/>
            <person name="Mehta T."/>
            <person name="Neiman D."/>
            <person name="Pearson M."/>
            <person name="Roberts A."/>
            <person name="Saif S."/>
            <person name="Shea T."/>
            <person name="Shenoy N."/>
            <person name="Sisk P."/>
            <person name="Stolte C."/>
            <person name="Sykes S."/>
            <person name="White J."/>
            <person name="Yandava C."/>
            <person name="Burger G."/>
            <person name="Gray M.W."/>
            <person name="Holland P.W.H."/>
            <person name="King N."/>
            <person name="Lang F.B.F."/>
            <person name="Roger A.J."/>
            <person name="Ruiz-Trillo I."/>
            <person name="Haas B."/>
            <person name="Nusbaum C."/>
            <person name="Birren B."/>
        </authorList>
    </citation>
    <scope>NUCLEOTIDE SEQUENCE [LARGE SCALE GENOMIC DNA]</scope>
    <source>
        <strain evidence="5 6">JP610</strain>
    </source>
</reference>
<dbReference type="InterPro" id="IPR032466">
    <property type="entry name" value="Metal_Hydrolase"/>
</dbReference>
<evidence type="ECO:0000256" key="4">
    <source>
        <dbReference type="PROSITE-ProRule" id="PRU00679"/>
    </source>
</evidence>
<dbReference type="PROSITE" id="PS51347">
    <property type="entry name" value="PHOSPHOTRIESTERASE_2"/>
    <property type="match status" value="1"/>
</dbReference>
<proteinExistence type="inferred from homology"/>
<dbReference type="Pfam" id="PF02126">
    <property type="entry name" value="PTE"/>
    <property type="match status" value="1"/>
</dbReference>
<evidence type="ECO:0000313" key="5">
    <source>
        <dbReference type="EMBL" id="KNC82163.1"/>
    </source>
</evidence>
<evidence type="ECO:0000256" key="1">
    <source>
        <dbReference type="ARBA" id="ARBA00001968"/>
    </source>
</evidence>
<keyword evidence="3" id="KW-0378">Hydrolase</keyword>
<keyword evidence="6" id="KW-1185">Reference proteome</keyword>
<dbReference type="Gene3D" id="3.20.20.140">
    <property type="entry name" value="Metal-dependent hydrolases"/>
    <property type="match status" value="1"/>
</dbReference>
<evidence type="ECO:0000256" key="2">
    <source>
        <dbReference type="ARBA" id="ARBA00022723"/>
    </source>
</evidence>
<dbReference type="PANTHER" id="PTHR10819">
    <property type="entry name" value="PHOSPHOTRIESTERASE-RELATED"/>
    <property type="match status" value="1"/>
</dbReference>
<gene>
    <name evidence="5" type="ORF">SARC_05544</name>
</gene>
<comment type="similarity">
    <text evidence="4">Belongs to the metallo-dependent hydrolases superfamily. Phosphotriesterase family.</text>
</comment>
<comment type="cofactor">
    <cofactor evidence="1">
        <name>a divalent metal cation</name>
        <dbReference type="ChEBI" id="CHEBI:60240"/>
    </cofactor>
</comment>
<dbReference type="InterPro" id="IPR001559">
    <property type="entry name" value="Phosphotriesterase"/>
</dbReference>
<dbReference type="SUPFAM" id="SSF51556">
    <property type="entry name" value="Metallo-dependent hydrolases"/>
    <property type="match status" value="1"/>
</dbReference>
<sequence>MGHIDRTFCRDAALLLRLAKEGCIIEYDFFGMSESWTHTLQFNVEVPSEHDRLRMIRTLIDAGHGSQVVIAHDIYTKHRLKKFGGHGFAFIVEIIIPFYVSKGFTEGELVEILVHTPRRLLTLADKEL</sequence>
<dbReference type="Proteomes" id="UP000054560">
    <property type="component" value="Unassembled WGS sequence"/>
</dbReference>
<keyword evidence="2" id="KW-0479">Metal-binding</keyword>
<dbReference type="RefSeq" id="XP_014156065.1">
    <property type="nucleotide sequence ID" value="XM_014300590.1"/>
</dbReference>
<organism evidence="5 6">
    <name type="scientific">Sphaeroforma arctica JP610</name>
    <dbReference type="NCBI Taxonomy" id="667725"/>
    <lineage>
        <taxon>Eukaryota</taxon>
        <taxon>Ichthyosporea</taxon>
        <taxon>Ichthyophonida</taxon>
        <taxon>Sphaeroforma</taxon>
    </lineage>
</organism>
<dbReference type="STRING" id="667725.A0A0L0G1U9"/>
<name>A0A0L0G1U9_9EUKA</name>